<organism evidence="6 7">
    <name type="scientific">Stephanodiscus triporus</name>
    <dbReference type="NCBI Taxonomy" id="2934178"/>
    <lineage>
        <taxon>Eukaryota</taxon>
        <taxon>Sar</taxon>
        <taxon>Stramenopiles</taxon>
        <taxon>Ochrophyta</taxon>
        <taxon>Bacillariophyta</taxon>
        <taxon>Coscinodiscophyceae</taxon>
        <taxon>Thalassiosirophycidae</taxon>
        <taxon>Stephanodiscales</taxon>
        <taxon>Stephanodiscaceae</taxon>
        <taxon>Stephanodiscus</taxon>
    </lineage>
</organism>
<dbReference type="Proteomes" id="UP001530315">
    <property type="component" value="Unassembled WGS sequence"/>
</dbReference>
<evidence type="ECO:0000313" key="7">
    <source>
        <dbReference type="Proteomes" id="UP001530315"/>
    </source>
</evidence>
<dbReference type="PANTHER" id="PTHR11601:SF34">
    <property type="entry name" value="CYSTEINE DESULFURASE"/>
    <property type="match status" value="1"/>
</dbReference>
<dbReference type="InterPro" id="IPR040955">
    <property type="entry name" value="IMP2_N"/>
</dbReference>
<dbReference type="EMBL" id="JALLAZ020000889">
    <property type="protein sequence ID" value="KAL3785444.1"/>
    <property type="molecule type" value="Genomic_DNA"/>
</dbReference>
<gene>
    <name evidence="6" type="ORF">ACHAW5_010924</name>
</gene>
<feature type="domain" description="Immune mapped protein 2 N-terminal" evidence="5">
    <location>
        <begin position="24"/>
        <end position="107"/>
    </location>
</feature>
<proteinExistence type="inferred from homology"/>
<feature type="region of interest" description="Disordered" evidence="3">
    <location>
        <begin position="191"/>
        <end position="241"/>
    </location>
</feature>
<evidence type="ECO:0000259" key="5">
    <source>
        <dbReference type="Pfam" id="PF18590"/>
    </source>
</evidence>
<dbReference type="AlphaFoldDB" id="A0ABD3PCK7"/>
<evidence type="ECO:0000256" key="3">
    <source>
        <dbReference type="SAM" id="MobiDB-lite"/>
    </source>
</evidence>
<dbReference type="Pfam" id="PF00266">
    <property type="entry name" value="Aminotran_5"/>
    <property type="match status" value="1"/>
</dbReference>
<dbReference type="Pfam" id="PF18590">
    <property type="entry name" value="IMP2_N"/>
    <property type="match status" value="1"/>
</dbReference>
<evidence type="ECO:0000313" key="6">
    <source>
        <dbReference type="EMBL" id="KAL3785444.1"/>
    </source>
</evidence>
<dbReference type="Gene3D" id="3.40.640.10">
    <property type="entry name" value="Type I PLP-dependent aspartate aminotransferase-like (Major domain)"/>
    <property type="match status" value="1"/>
</dbReference>
<accession>A0ABD3PCK7</accession>
<dbReference type="InterPro" id="IPR015424">
    <property type="entry name" value="PyrdxlP-dep_Trfase"/>
</dbReference>
<dbReference type="SUPFAM" id="SSF53383">
    <property type="entry name" value="PLP-dependent transferases"/>
    <property type="match status" value="1"/>
</dbReference>
<dbReference type="InterPro" id="IPR000192">
    <property type="entry name" value="Aminotrans_V_dom"/>
</dbReference>
<evidence type="ECO:0000256" key="1">
    <source>
        <dbReference type="ARBA" id="ARBA00001933"/>
    </source>
</evidence>
<comment type="similarity">
    <text evidence="2">Belongs to the class-V pyridoxal-phosphate-dependent aminotransferase family. NifS/IscS subfamily.</text>
</comment>
<feature type="domain" description="Aminotransferase class V" evidence="4">
    <location>
        <begin position="273"/>
        <end position="553"/>
    </location>
</feature>
<evidence type="ECO:0008006" key="8">
    <source>
        <dbReference type="Google" id="ProtNLM"/>
    </source>
</evidence>
<protein>
    <recommendedName>
        <fullName evidence="8">Cysteine desulfurase</fullName>
    </recommendedName>
</protein>
<evidence type="ECO:0000256" key="2">
    <source>
        <dbReference type="ARBA" id="ARBA00006490"/>
    </source>
</evidence>
<comment type="caution">
    <text evidence="6">The sequence shown here is derived from an EMBL/GenBank/DDBJ whole genome shotgun (WGS) entry which is preliminary data.</text>
</comment>
<dbReference type="InterPro" id="IPR015422">
    <property type="entry name" value="PyrdxlP-dep_Trfase_small"/>
</dbReference>
<dbReference type="Gene3D" id="1.10.260.50">
    <property type="match status" value="1"/>
</dbReference>
<dbReference type="Gene3D" id="3.90.1150.10">
    <property type="entry name" value="Aspartate Aminotransferase, domain 1"/>
    <property type="match status" value="1"/>
</dbReference>
<reference evidence="6 7" key="1">
    <citation type="submission" date="2024-10" db="EMBL/GenBank/DDBJ databases">
        <title>Updated reference genomes for cyclostephanoid diatoms.</title>
        <authorList>
            <person name="Roberts W.R."/>
            <person name="Alverson A.J."/>
        </authorList>
    </citation>
    <scope>NUCLEOTIDE SEQUENCE [LARGE SCALE GENOMIC DNA]</scope>
    <source>
        <strain evidence="6 7">AJA276-08</strain>
    </source>
</reference>
<dbReference type="InterPro" id="IPR015421">
    <property type="entry name" value="PyrdxlP-dep_Trfase_major"/>
</dbReference>
<name>A0ABD3PCK7_9STRA</name>
<dbReference type="PANTHER" id="PTHR11601">
    <property type="entry name" value="CYSTEINE DESULFURYLASE FAMILY MEMBER"/>
    <property type="match status" value="1"/>
</dbReference>
<comment type="cofactor">
    <cofactor evidence="1">
        <name>pyridoxal 5'-phosphate</name>
        <dbReference type="ChEBI" id="CHEBI:597326"/>
    </cofactor>
</comment>
<sequence>MSSVSKAGSMSSLSVPESTSSQRCFLLNSTETRGLVEYYSEEDAEEFLAYFRPPVDKKIPKFKFTRNWGKSELTNFAKGDITGRSAYFSGICSWLRKAKSYDATIVFCHQLPGWECDLYLYLVRPVDGVQMVRVEYGEVFSCSNVEGVVILPLATDFIHHDPRSQRGIDIWLSEGAKLGYSSRLDVKPGSAFPKSMVPSKPSGGPESAFPTGGSDYVAQPQSVNNEARPKPKPSMSFGSTNDVRFGGMPVPEYDSGRVDGHVSEYKKETIECVYLDYNATTPIYPPVLEAMIPFLTDHFGNPSSSHYFGQKAKLAVDKARRSLLRVIGAGDSVDASSIVFTGCGTESNNLAIRLALLSSPHKKDKDGLIHVVSTNVEHPAITQCLNSYSAKGGELTPKISVTYVPVDEEGIVSIDDVINAIRPNTVLVTVMTANNEVGSIQPVFGIAKECKARRVIFHTDAAQAVGKMDLRELANSQSGADMVTLVGHKFGAPKGVAALYIRPGVFNEHGRRDPENGGSVLLLGGGQEGGRRGGTESVHNIVGMGRAAEMLFEKRKSLDGRLVDGWLANVHHMEAMHKRLFMNIIKELDVEYCRFMLGVTKEFKATTILMNGPSDPDQRLPNTLSIGIFGINSGELLANIGNLVACSAGSACHSSSSETTSYSSVLKAMNVPPKHAVGTLRLSVGPYTTEKEVDVAAEIIVKEAKRQLKRTAASKHITEAM</sequence>
<evidence type="ECO:0000259" key="4">
    <source>
        <dbReference type="Pfam" id="PF00266"/>
    </source>
</evidence>
<keyword evidence="7" id="KW-1185">Reference proteome</keyword>